<dbReference type="EMBL" id="GBXM01084427">
    <property type="protein sequence ID" value="JAH24150.1"/>
    <property type="molecule type" value="Transcribed_RNA"/>
</dbReference>
<reference evidence="1" key="1">
    <citation type="submission" date="2014-11" db="EMBL/GenBank/DDBJ databases">
        <authorList>
            <person name="Amaro Gonzalez C."/>
        </authorList>
    </citation>
    <scope>NUCLEOTIDE SEQUENCE</scope>
</reference>
<accession>A0A0E9R6N5</accession>
<evidence type="ECO:0000313" key="1">
    <source>
        <dbReference type="EMBL" id="JAH24150.1"/>
    </source>
</evidence>
<sequence>MVFVMECLVYAYYFFNKMML</sequence>
<name>A0A0E9R6N5_ANGAN</name>
<protein>
    <submittedName>
        <fullName evidence="1">Uncharacterized protein</fullName>
    </submittedName>
</protein>
<dbReference type="AlphaFoldDB" id="A0A0E9R6N5"/>
<proteinExistence type="predicted"/>
<reference evidence="1" key="2">
    <citation type="journal article" date="2015" name="Fish Shellfish Immunol.">
        <title>Early steps in the European eel (Anguilla anguilla)-Vibrio vulnificus interaction in the gills: Role of the RtxA13 toxin.</title>
        <authorList>
            <person name="Callol A."/>
            <person name="Pajuelo D."/>
            <person name="Ebbesson L."/>
            <person name="Teles M."/>
            <person name="MacKenzie S."/>
            <person name="Amaro C."/>
        </authorList>
    </citation>
    <scope>NUCLEOTIDE SEQUENCE</scope>
</reference>
<organism evidence="1">
    <name type="scientific">Anguilla anguilla</name>
    <name type="common">European freshwater eel</name>
    <name type="synonym">Muraena anguilla</name>
    <dbReference type="NCBI Taxonomy" id="7936"/>
    <lineage>
        <taxon>Eukaryota</taxon>
        <taxon>Metazoa</taxon>
        <taxon>Chordata</taxon>
        <taxon>Craniata</taxon>
        <taxon>Vertebrata</taxon>
        <taxon>Euteleostomi</taxon>
        <taxon>Actinopterygii</taxon>
        <taxon>Neopterygii</taxon>
        <taxon>Teleostei</taxon>
        <taxon>Anguilliformes</taxon>
        <taxon>Anguillidae</taxon>
        <taxon>Anguilla</taxon>
    </lineage>
</organism>